<dbReference type="Proteomes" id="UP000807769">
    <property type="component" value="Unassembled WGS sequence"/>
</dbReference>
<protein>
    <submittedName>
        <fullName evidence="2">Uncharacterized protein</fullName>
    </submittedName>
</protein>
<dbReference type="AlphaFoldDB" id="A0A9P7DW08"/>
<feature type="transmembrane region" description="Helical" evidence="1">
    <location>
        <begin position="44"/>
        <end position="63"/>
    </location>
</feature>
<comment type="caution">
    <text evidence="2">The sequence shown here is derived from an EMBL/GenBank/DDBJ whole genome shotgun (WGS) entry which is preliminary data.</text>
</comment>
<accession>A0A9P7DW08</accession>
<keyword evidence="1" id="KW-0812">Transmembrane</keyword>
<sequence length="111" mass="12435">MYVCTILTDVPLTTCTCSRMSVLVLVCPACLLFALLVFHLCVPGAGVIFAFITLTARFVFASTHSRSFGHVRSCRRLSAPVSMHPRSCVQCLRLLYSSRKRERLTIPNLRE</sequence>
<evidence type="ECO:0000256" key="1">
    <source>
        <dbReference type="SAM" id="Phobius"/>
    </source>
</evidence>
<feature type="transmembrane region" description="Helical" evidence="1">
    <location>
        <begin position="20"/>
        <end position="38"/>
    </location>
</feature>
<name>A0A9P7DW08_9AGAM</name>
<dbReference type="RefSeq" id="XP_041186838.1">
    <property type="nucleotide sequence ID" value="XM_041344400.1"/>
</dbReference>
<proteinExistence type="predicted"/>
<dbReference type="GeneID" id="64638416"/>
<organism evidence="2 3">
    <name type="scientific">Suillus subaureus</name>
    <dbReference type="NCBI Taxonomy" id="48587"/>
    <lineage>
        <taxon>Eukaryota</taxon>
        <taxon>Fungi</taxon>
        <taxon>Dikarya</taxon>
        <taxon>Basidiomycota</taxon>
        <taxon>Agaricomycotina</taxon>
        <taxon>Agaricomycetes</taxon>
        <taxon>Agaricomycetidae</taxon>
        <taxon>Boletales</taxon>
        <taxon>Suillineae</taxon>
        <taxon>Suillaceae</taxon>
        <taxon>Suillus</taxon>
    </lineage>
</organism>
<keyword evidence="1" id="KW-1133">Transmembrane helix</keyword>
<keyword evidence="3" id="KW-1185">Reference proteome</keyword>
<evidence type="ECO:0000313" key="3">
    <source>
        <dbReference type="Proteomes" id="UP000807769"/>
    </source>
</evidence>
<keyword evidence="1" id="KW-0472">Membrane</keyword>
<gene>
    <name evidence="2" type="ORF">BJ212DRAFT_940457</name>
</gene>
<reference evidence="2" key="1">
    <citation type="journal article" date="2020" name="New Phytol.">
        <title>Comparative genomics reveals dynamic genome evolution in host specialist ectomycorrhizal fungi.</title>
        <authorList>
            <person name="Lofgren L.A."/>
            <person name="Nguyen N.H."/>
            <person name="Vilgalys R."/>
            <person name="Ruytinx J."/>
            <person name="Liao H.L."/>
            <person name="Branco S."/>
            <person name="Kuo A."/>
            <person name="LaButti K."/>
            <person name="Lipzen A."/>
            <person name="Andreopoulos W."/>
            <person name="Pangilinan J."/>
            <person name="Riley R."/>
            <person name="Hundley H."/>
            <person name="Na H."/>
            <person name="Barry K."/>
            <person name="Grigoriev I.V."/>
            <person name="Stajich J.E."/>
            <person name="Kennedy P.G."/>
        </authorList>
    </citation>
    <scope>NUCLEOTIDE SEQUENCE</scope>
    <source>
        <strain evidence="2">MN1</strain>
    </source>
</reference>
<evidence type="ECO:0000313" key="2">
    <source>
        <dbReference type="EMBL" id="KAG1804238.1"/>
    </source>
</evidence>
<dbReference type="EMBL" id="JABBWG010000060">
    <property type="protein sequence ID" value="KAG1804238.1"/>
    <property type="molecule type" value="Genomic_DNA"/>
</dbReference>